<comment type="caution">
    <text evidence="7">The sequence shown here is derived from an EMBL/GenBank/DDBJ whole genome shotgun (WGS) entry which is preliminary data.</text>
</comment>
<dbReference type="Pfam" id="PF07690">
    <property type="entry name" value="MFS_1"/>
    <property type="match status" value="1"/>
</dbReference>
<proteinExistence type="predicted"/>
<feature type="transmembrane region" description="Helical" evidence="6">
    <location>
        <begin position="172"/>
        <end position="191"/>
    </location>
</feature>
<keyword evidence="2" id="KW-0813">Transport</keyword>
<dbReference type="InterPro" id="IPR011701">
    <property type="entry name" value="MFS"/>
</dbReference>
<evidence type="ECO:0008006" key="9">
    <source>
        <dbReference type="Google" id="ProtNLM"/>
    </source>
</evidence>
<keyword evidence="3 6" id="KW-0812">Transmembrane</keyword>
<evidence type="ECO:0000256" key="3">
    <source>
        <dbReference type="ARBA" id="ARBA00022692"/>
    </source>
</evidence>
<name>A0ABP0DDQ9_9PEZI</name>
<evidence type="ECO:0000256" key="2">
    <source>
        <dbReference type="ARBA" id="ARBA00022448"/>
    </source>
</evidence>
<feature type="transmembrane region" description="Helical" evidence="6">
    <location>
        <begin position="110"/>
        <end position="128"/>
    </location>
</feature>
<evidence type="ECO:0000256" key="4">
    <source>
        <dbReference type="ARBA" id="ARBA00022989"/>
    </source>
</evidence>
<dbReference type="InterPro" id="IPR036259">
    <property type="entry name" value="MFS_trans_sf"/>
</dbReference>
<feature type="transmembrane region" description="Helical" evidence="6">
    <location>
        <begin position="83"/>
        <end position="103"/>
    </location>
</feature>
<keyword evidence="8" id="KW-1185">Reference proteome</keyword>
<evidence type="ECO:0000256" key="6">
    <source>
        <dbReference type="SAM" id="Phobius"/>
    </source>
</evidence>
<evidence type="ECO:0000313" key="8">
    <source>
        <dbReference type="Proteomes" id="UP001642502"/>
    </source>
</evidence>
<feature type="transmembrane region" description="Helical" evidence="6">
    <location>
        <begin position="340"/>
        <end position="357"/>
    </location>
</feature>
<dbReference type="SUPFAM" id="SSF103473">
    <property type="entry name" value="MFS general substrate transporter"/>
    <property type="match status" value="1"/>
</dbReference>
<feature type="transmembrane region" description="Helical" evidence="6">
    <location>
        <begin position="369"/>
        <end position="388"/>
    </location>
</feature>
<evidence type="ECO:0000313" key="7">
    <source>
        <dbReference type="EMBL" id="CAK7265798.1"/>
    </source>
</evidence>
<feature type="transmembrane region" description="Helical" evidence="6">
    <location>
        <begin position="44"/>
        <end position="63"/>
    </location>
</feature>
<feature type="transmembrane region" description="Helical" evidence="6">
    <location>
        <begin position="203"/>
        <end position="223"/>
    </location>
</feature>
<keyword evidence="5 6" id="KW-0472">Membrane</keyword>
<feature type="transmembrane region" description="Helical" evidence="6">
    <location>
        <begin position="431"/>
        <end position="449"/>
    </location>
</feature>
<dbReference type="Gene3D" id="1.20.1250.20">
    <property type="entry name" value="MFS general substrate transporter like domains"/>
    <property type="match status" value="2"/>
</dbReference>
<feature type="transmembrane region" description="Helical" evidence="6">
    <location>
        <begin position="281"/>
        <end position="304"/>
    </location>
</feature>
<comment type="subcellular location">
    <subcellularLocation>
        <location evidence="1">Membrane</location>
        <topology evidence="1">Multi-pass membrane protein</topology>
    </subcellularLocation>
</comment>
<sequence length="499" mass="54946">MDKPVDMCYENADAEASVPELAPGHQNYIDPVIEKRVVRKTDRVVLVILFFCYLLGFLDRSNIGNAQTAGMGEDLGMSDAQYQWLLTIFYIPYILFECCVIFFKILPPHIFASITVMLWGIAATLQATAFNWQGMMACRFFLAMAEASFSPGLPYVISFFYGRSEVGFRCGVFLSAAPLATTFAGALAYGITSAKTSIASWRLLFIVEGIPSIIMAVIVYYCLPDSPDTAKFLTEEEREVARARSVLQSGQEGKDRLGTGGVNFSNLLLAFKQPHTLIMPLMYFSCNVSFSSLPVFLPAILTSMGFTSIHAQGLTAPPYFLAFLVCIGTTYLSDRIKQRGLIVFCLSVMGGTGYVLLATCKSVAPRYLGVFLAASGVFPSIANALPWVLNNQGDDTRRGIGIAMLNVIGQCGPLLGTRAFPKADRPYYRKGMSICAGFMFFNAILALVLRQYFVYRNRLLERAEAAARAEHPEAHPEKISGAPERMVEVEGSLGYRFVL</sequence>
<keyword evidence="4 6" id="KW-1133">Transmembrane helix</keyword>
<dbReference type="Proteomes" id="UP001642502">
    <property type="component" value="Unassembled WGS sequence"/>
</dbReference>
<accession>A0ABP0DDQ9</accession>
<protein>
    <recommendedName>
        <fullName evidence="9">MFS transporter</fullName>
    </recommendedName>
</protein>
<feature type="transmembrane region" description="Helical" evidence="6">
    <location>
        <begin position="316"/>
        <end position="333"/>
    </location>
</feature>
<evidence type="ECO:0000256" key="1">
    <source>
        <dbReference type="ARBA" id="ARBA00004141"/>
    </source>
</evidence>
<gene>
    <name evidence="7" type="ORF">SEPCBS119000_001699</name>
</gene>
<evidence type="ECO:0000256" key="5">
    <source>
        <dbReference type="ARBA" id="ARBA00023136"/>
    </source>
</evidence>
<feature type="transmembrane region" description="Helical" evidence="6">
    <location>
        <begin position="140"/>
        <end position="160"/>
    </location>
</feature>
<dbReference type="PANTHER" id="PTHR43791:SF36">
    <property type="entry name" value="TRANSPORTER, PUTATIVE (AFU_ORTHOLOGUE AFUA_6G08340)-RELATED"/>
    <property type="match status" value="1"/>
</dbReference>
<dbReference type="EMBL" id="CAWUON010000014">
    <property type="protein sequence ID" value="CAK7265798.1"/>
    <property type="molecule type" value="Genomic_DNA"/>
</dbReference>
<reference evidence="7 8" key="1">
    <citation type="submission" date="2024-01" db="EMBL/GenBank/DDBJ databases">
        <authorList>
            <person name="Allen C."/>
            <person name="Tagirdzhanova G."/>
        </authorList>
    </citation>
    <scope>NUCLEOTIDE SEQUENCE [LARGE SCALE GENOMIC DNA]</scope>
    <source>
        <strain evidence="7 8">CBS 119000</strain>
    </source>
</reference>
<organism evidence="7 8">
    <name type="scientific">Sporothrix epigloea</name>
    <dbReference type="NCBI Taxonomy" id="1892477"/>
    <lineage>
        <taxon>Eukaryota</taxon>
        <taxon>Fungi</taxon>
        <taxon>Dikarya</taxon>
        <taxon>Ascomycota</taxon>
        <taxon>Pezizomycotina</taxon>
        <taxon>Sordariomycetes</taxon>
        <taxon>Sordariomycetidae</taxon>
        <taxon>Ophiostomatales</taxon>
        <taxon>Ophiostomataceae</taxon>
        <taxon>Sporothrix</taxon>
    </lineage>
</organism>
<dbReference type="PANTHER" id="PTHR43791">
    <property type="entry name" value="PERMEASE-RELATED"/>
    <property type="match status" value="1"/>
</dbReference>